<sequence>MLTPCTSPQASDTSVASWNGDLTTDFYTGNYSYGSTAPFDWGTFDLHSAPTTPSQPAAQPPSSTSGKTTPLWQGPYLNLGASPSSETASAIGTPPSMQREAGDYLTSSGAYWFLITGRFDSLLLIFQNLRQWYEMYAFSGAVLELVSPAWPGNKRAWRLFLKTRAANSGMAIGAKLQLSAMSLEEASTSLIFSDGQIVTLATWK</sequence>
<feature type="compositionally biased region" description="Low complexity" evidence="1">
    <location>
        <begin position="50"/>
        <end position="65"/>
    </location>
</feature>
<dbReference type="EMBL" id="MW346694">
    <property type="protein sequence ID" value="QRI44117.1"/>
    <property type="molecule type" value="Genomic_DNA"/>
</dbReference>
<organism evidence="2">
    <name type="scientific">Cressdnaviricota sp</name>
    <dbReference type="NCBI Taxonomy" id="2748378"/>
    <lineage>
        <taxon>Viruses</taxon>
        <taxon>Monodnaviria</taxon>
        <taxon>Shotokuvirae</taxon>
        <taxon>Cressdnaviricota</taxon>
    </lineage>
</organism>
<evidence type="ECO:0000313" key="2">
    <source>
        <dbReference type="EMBL" id="QRI44117.1"/>
    </source>
</evidence>
<protein>
    <submittedName>
        <fullName evidence="2">Replication-associated protein</fullName>
    </submittedName>
</protein>
<accession>A0A890UNW4</accession>
<feature type="region of interest" description="Disordered" evidence="1">
    <location>
        <begin position="50"/>
        <end position="69"/>
    </location>
</feature>
<reference evidence="2" key="1">
    <citation type="submission" date="2020-11" db="EMBL/GenBank/DDBJ databases">
        <title>Viral genomes from river ports along the Yangtze River in China.</title>
        <authorList>
            <person name="Lu J."/>
            <person name="Shen Q."/>
            <person name="Yang S."/>
            <person name="Zhang W."/>
        </authorList>
    </citation>
    <scope>NUCLEOTIDE SEQUENCE</scope>
    <source>
        <strain evidence="2">1aq-CRESS-8</strain>
    </source>
</reference>
<evidence type="ECO:0000256" key="1">
    <source>
        <dbReference type="SAM" id="MobiDB-lite"/>
    </source>
</evidence>
<name>A0A890UNW4_9VIRU</name>
<proteinExistence type="predicted"/>